<dbReference type="Proteomes" id="UP001596398">
    <property type="component" value="Unassembled WGS sequence"/>
</dbReference>
<name>A0ABD5ZPV4_9EURY</name>
<reference evidence="3 4" key="1">
    <citation type="journal article" date="2019" name="Int. J. Syst. Evol. Microbiol.">
        <title>The Global Catalogue of Microorganisms (GCM) 10K type strain sequencing project: providing services to taxonomists for standard genome sequencing and annotation.</title>
        <authorList>
            <consortium name="The Broad Institute Genomics Platform"/>
            <consortium name="The Broad Institute Genome Sequencing Center for Infectious Disease"/>
            <person name="Wu L."/>
            <person name="Ma J."/>
        </authorList>
    </citation>
    <scope>NUCLEOTIDE SEQUENCE [LARGE SCALE GENOMIC DNA]</scope>
    <source>
        <strain evidence="3 4">DT85</strain>
    </source>
</reference>
<dbReference type="PANTHER" id="PTHR36934">
    <property type="entry name" value="BLR0278 PROTEIN"/>
    <property type="match status" value="1"/>
</dbReference>
<proteinExistence type="predicted"/>
<dbReference type="Gene3D" id="3.10.129.10">
    <property type="entry name" value="Hotdog Thioesterase"/>
    <property type="match status" value="1"/>
</dbReference>
<comment type="caution">
    <text evidence="3">The sequence shown here is derived from an EMBL/GenBank/DDBJ whole genome shotgun (WGS) entry which is preliminary data.</text>
</comment>
<dbReference type="InterPro" id="IPR029069">
    <property type="entry name" value="HotDog_dom_sf"/>
</dbReference>
<protein>
    <submittedName>
        <fullName evidence="3">Thioesterase family protein</fullName>
    </submittedName>
</protein>
<dbReference type="PANTHER" id="PTHR36934:SF1">
    <property type="entry name" value="THIOESTERASE DOMAIN-CONTAINING PROTEIN"/>
    <property type="match status" value="1"/>
</dbReference>
<evidence type="ECO:0000313" key="3">
    <source>
        <dbReference type="EMBL" id="MFC7235446.1"/>
    </source>
</evidence>
<evidence type="ECO:0000259" key="2">
    <source>
        <dbReference type="Pfam" id="PF22636"/>
    </source>
</evidence>
<dbReference type="EMBL" id="JBHTAP010000001">
    <property type="protein sequence ID" value="MFC7235446.1"/>
    <property type="molecule type" value="Genomic_DNA"/>
</dbReference>
<dbReference type="RefSeq" id="WP_276233577.1">
    <property type="nucleotide sequence ID" value="NZ_CP119802.1"/>
</dbReference>
<feature type="domain" description="Fluoroacetyl-CoA-specific thioesterase-like" evidence="2">
    <location>
        <begin position="46"/>
        <end position="137"/>
    </location>
</feature>
<feature type="region of interest" description="Disordered" evidence="1">
    <location>
        <begin position="24"/>
        <end position="49"/>
    </location>
</feature>
<dbReference type="Pfam" id="PF22636">
    <property type="entry name" value="FlK"/>
    <property type="match status" value="1"/>
</dbReference>
<dbReference type="AlphaFoldDB" id="A0ABD5ZPV4"/>
<evidence type="ECO:0000256" key="1">
    <source>
        <dbReference type="SAM" id="MobiDB-lite"/>
    </source>
</evidence>
<dbReference type="InterPro" id="IPR025540">
    <property type="entry name" value="FlK"/>
</dbReference>
<gene>
    <name evidence="3" type="ORF">ACFQJ4_08985</name>
</gene>
<dbReference type="InterPro" id="IPR054485">
    <property type="entry name" value="FlK-like_dom"/>
</dbReference>
<organism evidence="3 4">
    <name type="scientific">Halosegnis marinus</name>
    <dbReference type="NCBI Taxonomy" id="3034023"/>
    <lineage>
        <taxon>Archaea</taxon>
        <taxon>Methanobacteriati</taxon>
        <taxon>Methanobacteriota</taxon>
        <taxon>Stenosarchaea group</taxon>
        <taxon>Halobacteria</taxon>
        <taxon>Halobacteriales</taxon>
        <taxon>Natronomonadaceae</taxon>
        <taxon>Halosegnis</taxon>
    </lineage>
</organism>
<dbReference type="SUPFAM" id="SSF54637">
    <property type="entry name" value="Thioesterase/thiol ester dehydrase-isomerase"/>
    <property type="match status" value="1"/>
</dbReference>
<evidence type="ECO:0000313" key="4">
    <source>
        <dbReference type="Proteomes" id="UP001596398"/>
    </source>
</evidence>
<dbReference type="GeneID" id="79267139"/>
<sequence>MDLTYLLDEGVTAERRATVTESQATTVFGDHPDPPARPAAGDARPEEATDVLGSPGVLAWVEFVGRDALHGRLPDGTGTVGVRAELDHLGAAPVGAEILVRTDLTAVEDATLTVEGRIERADGRPVGEVTTLFRVVDRDRFRASLDE</sequence>
<accession>A0ABD5ZPV4</accession>
<keyword evidence="4" id="KW-1185">Reference proteome</keyword>